<dbReference type="SUPFAM" id="SSF48452">
    <property type="entry name" value="TPR-like"/>
    <property type="match status" value="1"/>
</dbReference>
<dbReference type="RefSeq" id="WP_213119419.1">
    <property type="nucleotide sequence ID" value="NZ_JAGYPF010000004.1"/>
</dbReference>
<dbReference type="GO" id="GO:0000160">
    <property type="term" value="P:phosphorelay signal transduction system"/>
    <property type="evidence" value="ECO:0007669"/>
    <property type="project" value="InterPro"/>
</dbReference>
<evidence type="ECO:0000256" key="3">
    <source>
        <dbReference type="ARBA" id="ARBA00023163"/>
    </source>
</evidence>
<dbReference type="GO" id="GO:0006355">
    <property type="term" value="P:regulation of DNA-templated transcription"/>
    <property type="evidence" value="ECO:0007669"/>
    <property type="project" value="InterPro"/>
</dbReference>
<organism evidence="5 6">
    <name type="scientific">Neobacillus rhizophilus</name>
    <dbReference type="NCBI Taxonomy" id="2833579"/>
    <lineage>
        <taxon>Bacteria</taxon>
        <taxon>Bacillati</taxon>
        <taxon>Bacillota</taxon>
        <taxon>Bacilli</taxon>
        <taxon>Bacillales</taxon>
        <taxon>Bacillaceae</taxon>
        <taxon>Neobacillus</taxon>
    </lineage>
</organism>
<dbReference type="Pfam" id="PF00486">
    <property type="entry name" value="Trans_reg_C"/>
    <property type="match status" value="1"/>
</dbReference>
<dbReference type="AlphaFoldDB" id="A0A942YVC3"/>
<dbReference type="Gene3D" id="1.25.40.10">
    <property type="entry name" value="Tetratricopeptide repeat domain"/>
    <property type="match status" value="1"/>
</dbReference>
<dbReference type="InterPro" id="IPR001867">
    <property type="entry name" value="OmpR/PhoB-type_DNA-bd"/>
</dbReference>
<keyword evidence="3" id="KW-0804">Transcription</keyword>
<keyword evidence="1" id="KW-0805">Transcription regulation</keyword>
<gene>
    <name evidence="5" type="ORF">KHA99_20940</name>
</gene>
<sequence>MKAQMEELLDFEDNWLDREGLDEGDGRNVWLEEGIRLYTRFLELDRKEPRYSIMLANLYLQLGRDEKMRRGNYRRAYDILRRATIHSPDKPDAFYHLSFILAEEDRKWEAVLFYGNEALEKGIDGSKRIKLLCNLALAYTRIGYPRKGADLIREAVTLDVKKEQLWFIELYMDKMKKKHLEPILLKENDQKRKRITHHDMDQTLEDAMNGKYVVLNLADSEKLVYGSSDTIRLEPKQAELLGYLIDNKGIYCDKSRIEKAIWNDQVLNPAIVKRYINAIRRKLAQSLGRNDIKESVLITTKNGEYVWNADIPAKVLRKV</sequence>
<name>A0A942YVC3_9BACI</name>
<comment type="caution">
    <text evidence="5">The sequence shown here is derived from an EMBL/GenBank/DDBJ whole genome shotgun (WGS) entry which is preliminary data.</text>
</comment>
<keyword evidence="2" id="KW-0238">DNA-binding</keyword>
<keyword evidence="6" id="KW-1185">Reference proteome</keyword>
<dbReference type="InterPro" id="IPR016032">
    <property type="entry name" value="Sig_transdc_resp-reg_C-effctor"/>
</dbReference>
<dbReference type="GO" id="GO:0003677">
    <property type="term" value="F:DNA binding"/>
    <property type="evidence" value="ECO:0007669"/>
    <property type="project" value="UniProtKB-KW"/>
</dbReference>
<dbReference type="SMART" id="SM00862">
    <property type="entry name" value="Trans_reg_C"/>
    <property type="match status" value="1"/>
</dbReference>
<accession>A0A942YVC3</accession>
<evidence type="ECO:0000313" key="6">
    <source>
        <dbReference type="Proteomes" id="UP000679749"/>
    </source>
</evidence>
<feature type="domain" description="OmpR/PhoB-type" evidence="4">
    <location>
        <begin position="228"/>
        <end position="307"/>
    </location>
</feature>
<dbReference type="Proteomes" id="UP000679749">
    <property type="component" value="Unassembled WGS sequence"/>
</dbReference>
<protein>
    <submittedName>
        <fullName evidence="5">Helix-turn-helix domain-containing protein</fullName>
    </submittedName>
</protein>
<dbReference type="InterPro" id="IPR036388">
    <property type="entry name" value="WH-like_DNA-bd_sf"/>
</dbReference>
<dbReference type="EMBL" id="JAGYPF010000004">
    <property type="protein sequence ID" value="MBS4214918.1"/>
    <property type="molecule type" value="Genomic_DNA"/>
</dbReference>
<proteinExistence type="predicted"/>
<dbReference type="Gene3D" id="1.10.10.10">
    <property type="entry name" value="Winged helix-like DNA-binding domain superfamily/Winged helix DNA-binding domain"/>
    <property type="match status" value="1"/>
</dbReference>
<reference evidence="5" key="1">
    <citation type="submission" date="2021-05" db="EMBL/GenBank/DDBJ databases">
        <title>Novel Bacillus species.</title>
        <authorList>
            <person name="Liu G."/>
        </authorList>
    </citation>
    <scope>NUCLEOTIDE SEQUENCE</scope>
    <source>
        <strain evidence="5">FJAT-49825</strain>
    </source>
</reference>
<evidence type="ECO:0000313" key="5">
    <source>
        <dbReference type="EMBL" id="MBS4214918.1"/>
    </source>
</evidence>
<evidence type="ECO:0000256" key="1">
    <source>
        <dbReference type="ARBA" id="ARBA00023015"/>
    </source>
</evidence>
<evidence type="ECO:0000259" key="4">
    <source>
        <dbReference type="SMART" id="SM00862"/>
    </source>
</evidence>
<evidence type="ECO:0000256" key="2">
    <source>
        <dbReference type="ARBA" id="ARBA00023125"/>
    </source>
</evidence>
<dbReference type="InterPro" id="IPR011990">
    <property type="entry name" value="TPR-like_helical_dom_sf"/>
</dbReference>
<dbReference type="SUPFAM" id="SSF46894">
    <property type="entry name" value="C-terminal effector domain of the bipartite response regulators"/>
    <property type="match status" value="1"/>
</dbReference>